<sequence length="38" mass="4118">MNHHIDLSQWLATGSGLSCISNFKASSLVICLIVKTTK</sequence>
<evidence type="ECO:0000313" key="1">
    <source>
        <dbReference type="EMBL" id="BAR96233.1"/>
    </source>
</evidence>
<name>A0AAD1BIZ7_PREIN</name>
<reference evidence="1 2" key="1">
    <citation type="submission" date="2015-07" db="EMBL/GenBank/DDBJ databases">
        <title>Complete genome sequence of Prevotella intermedia strain 17-2.</title>
        <authorList>
            <person name="Nambu T."/>
        </authorList>
    </citation>
    <scope>NUCLEOTIDE SEQUENCE [LARGE SCALE GENOMIC DNA]</scope>
    <source>
        <strain evidence="1 2">17-2</strain>
    </source>
</reference>
<evidence type="ECO:0000313" key="2">
    <source>
        <dbReference type="Proteomes" id="UP000067008"/>
    </source>
</evidence>
<dbReference type="EMBL" id="AP014925">
    <property type="protein sequence ID" value="BAR96233.1"/>
    <property type="molecule type" value="Genomic_DNA"/>
</dbReference>
<gene>
    <name evidence="1" type="ORF">PI172_1505</name>
</gene>
<proteinExistence type="predicted"/>
<dbReference type="AlphaFoldDB" id="A0AAD1BIZ7"/>
<protein>
    <submittedName>
        <fullName evidence="1">Uncharacterized protein</fullName>
    </submittedName>
</protein>
<dbReference type="Proteomes" id="UP000067008">
    <property type="component" value="Chromosome 2"/>
</dbReference>
<accession>A0AAD1BIZ7</accession>
<organism evidence="1 2">
    <name type="scientific">Prevotella intermedia</name>
    <dbReference type="NCBI Taxonomy" id="28131"/>
    <lineage>
        <taxon>Bacteria</taxon>
        <taxon>Pseudomonadati</taxon>
        <taxon>Bacteroidota</taxon>
        <taxon>Bacteroidia</taxon>
        <taxon>Bacteroidales</taxon>
        <taxon>Prevotellaceae</taxon>
        <taxon>Prevotella</taxon>
    </lineage>
</organism>